<gene>
    <name evidence="1" type="ORF">AFM11_11550</name>
</gene>
<dbReference type="AlphaFoldDB" id="A0A132PQ47"/>
<keyword evidence="2" id="KW-1185">Reference proteome</keyword>
<dbReference type="PANTHER" id="PTHR38588:SF1">
    <property type="entry name" value="BLL0334 PROTEIN"/>
    <property type="match status" value="1"/>
</dbReference>
<dbReference type="Gene3D" id="3.30.530.20">
    <property type="match status" value="1"/>
</dbReference>
<name>A0A132PQ47_9MYCO</name>
<dbReference type="SUPFAM" id="SSF55961">
    <property type="entry name" value="Bet v1-like"/>
    <property type="match status" value="1"/>
</dbReference>
<dbReference type="RefSeq" id="WP_084356587.1">
    <property type="nucleotide sequence ID" value="NZ_LGTW01000006.1"/>
</dbReference>
<reference evidence="1 2" key="1">
    <citation type="submission" date="2015-07" db="EMBL/GenBank/DDBJ databases">
        <title>A draft genome sequence of Mycobacterium wolinskyi.</title>
        <authorList>
            <person name="de Man T.J."/>
            <person name="Perry K.A."/>
            <person name="Coulliette A.D."/>
            <person name="Jensen B."/>
            <person name="Toney N.C."/>
            <person name="Limbago B.M."/>
            <person name="Noble-Wang J."/>
        </authorList>
    </citation>
    <scope>NUCLEOTIDE SEQUENCE [LARGE SCALE GENOMIC DNA]</scope>
    <source>
        <strain evidence="1 2">CDC_01</strain>
    </source>
</reference>
<accession>A0A132PQ47</accession>
<dbReference type="InterPro" id="IPR010419">
    <property type="entry name" value="CO_DH_gsu"/>
</dbReference>
<dbReference type="Proteomes" id="UP000070612">
    <property type="component" value="Unassembled WGS sequence"/>
</dbReference>
<dbReference type="PANTHER" id="PTHR38588">
    <property type="entry name" value="BLL0334 PROTEIN"/>
    <property type="match status" value="1"/>
</dbReference>
<protein>
    <submittedName>
        <fullName evidence="1">Carbon monoxide dehydrogenase</fullName>
    </submittedName>
</protein>
<dbReference type="CDD" id="cd07823">
    <property type="entry name" value="SRPBCC_5"/>
    <property type="match status" value="1"/>
</dbReference>
<dbReference type="PATRIC" id="fig|59750.3.peg.6386"/>
<evidence type="ECO:0000313" key="2">
    <source>
        <dbReference type="Proteomes" id="UP000070612"/>
    </source>
</evidence>
<sequence length="194" mass="20946">MIQIDEQIAVPAPPDRVWDVISRPEEVVSCISGAELGEHHDDGSFDGTLVVKFSALRVRFGARVMLDLDEPEREGRLSARGRDGQGATRFNGHATFRIAEDSAAGGSRVHMVGEVNLAGKLASLIEAGAGAVVARMTKDFTDELVRRCAGDDQAAAVTPMPARPSLWKRIRAWWRRTLKTGTHEQSGVASGTAE</sequence>
<dbReference type="InterPro" id="IPR023393">
    <property type="entry name" value="START-like_dom_sf"/>
</dbReference>
<dbReference type="EMBL" id="LGTW01000006">
    <property type="protein sequence ID" value="KWX24172.1"/>
    <property type="molecule type" value="Genomic_DNA"/>
</dbReference>
<comment type="caution">
    <text evidence="1">The sequence shown here is derived from an EMBL/GenBank/DDBJ whole genome shotgun (WGS) entry which is preliminary data.</text>
</comment>
<dbReference type="Pfam" id="PF06240">
    <property type="entry name" value="COXG"/>
    <property type="match status" value="1"/>
</dbReference>
<evidence type="ECO:0000313" key="1">
    <source>
        <dbReference type="EMBL" id="KWX24172.1"/>
    </source>
</evidence>
<proteinExistence type="predicted"/>
<organism evidence="1 2">
    <name type="scientific">Mycolicibacterium wolinskyi</name>
    <dbReference type="NCBI Taxonomy" id="59750"/>
    <lineage>
        <taxon>Bacteria</taxon>
        <taxon>Bacillati</taxon>
        <taxon>Actinomycetota</taxon>
        <taxon>Actinomycetes</taxon>
        <taxon>Mycobacteriales</taxon>
        <taxon>Mycobacteriaceae</taxon>
        <taxon>Mycolicibacterium</taxon>
    </lineage>
</organism>